<name>A0A1X4NLS4_9RHOB</name>
<dbReference type="AlphaFoldDB" id="A0A1X4NLS4"/>
<organism evidence="1 2">
    <name type="scientific">Marivita geojedonensis</name>
    <dbReference type="NCBI Taxonomy" id="1123756"/>
    <lineage>
        <taxon>Bacteria</taxon>
        <taxon>Pseudomonadati</taxon>
        <taxon>Pseudomonadota</taxon>
        <taxon>Alphaproteobacteria</taxon>
        <taxon>Rhodobacterales</taxon>
        <taxon>Roseobacteraceae</taxon>
        <taxon>Marivita</taxon>
    </lineage>
</organism>
<protein>
    <submittedName>
        <fullName evidence="1">Uncharacterized protein</fullName>
    </submittedName>
</protein>
<comment type="caution">
    <text evidence="1">The sequence shown here is derived from an EMBL/GenBank/DDBJ whole genome shotgun (WGS) entry which is preliminary data.</text>
</comment>
<accession>A0A1X4NLS4</accession>
<dbReference type="EMBL" id="JFKC01000006">
    <property type="protein sequence ID" value="OSQ51261.1"/>
    <property type="molecule type" value="Genomic_DNA"/>
</dbReference>
<gene>
    <name evidence="1" type="ORF">MGEO_09400</name>
</gene>
<proteinExistence type="predicted"/>
<dbReference type="Proteomes" id="UP000193926">
    <property type="component" value="Unassembled WGS sequence"/>
</dbReference>
<dbReference type="OrthoDB" id="7860858at2"/>
<evidence type="ECO:0000313" key="1">
    <source>
        <dbReference type="EMBL" id="OSQ51261.1"/>
    </source>
</evidence>
<dbReference type="RefSeq" id="WP_085636464.1">
    <property type="nucleotide sequence ID" value="NZ_JFKC01000006.1"/>
</dbReference>
<reference evidence="1 2" key="1">
    <citation type="submission" date="2014-03" db="EMBL/GenBank/DDBJ databases">
        <title>The draft genome sequence of Marivita geojedonensis KCTC 23882.</title>
        <authorList>
            <person name="Lai Q."/>
            <person name="Shao Z."/>
        </authorList>
    </citation>
    <scope>NUCLEOTIDE SEQUENCE [LARGE SCALE GENOMIC DNA]</scope>
    <source>
        <strain evidence="1 2">DPG-138</strain>
    </source>
</reference>
<evidence type="ECO:0000313" key="2">
    <source>
        <dbReference type="Proteomes" id="UP000193926"/>
    </source>
</evidence>
<keyword evidence="2" id="KW-1185">Reference proteome</keyword>
<sequence length="209" mass="23388">MRNVIRIGVVSQPELPKQLEPMIEAIFREQFKKLLSIVGSKNIALVSSVECKVRELACISAVEEGLTLELEPFETPGEGVEEEAEIMAKIHAILEKQPGTTELKERVPEMALTKFCDIMFLVFDKSLPDQSSRLEELHRIFFANKATGVSLGKLIIDVNCPKRWSADADGEVYFDYVTRASGQLAVSSEVEIPNQLIKEWKDIVSSSPH</sequence>